<reference evidence="1 2" key="1">
    <citation type="submission" date="2017-11" db="EMBL/GenBank/DDBJ databases">
        <title>Infants hospitalized years apart are colonized by the same room-sourced microbial strains.</title>
        <authorList>
            <person name="Brooks B."/>
            <person name="Olm M.R."/>
            <person name="Firek B.A."/>
            <person name="Baker R."/>
            <person name="Thomas B.C."/>
            <person name="Morowitz M.J."/>
            <person name="Banfield J.F."/>
        </authorList>
    </citation>
    <scope>NUCLEOTIDE SEQUENCE [LARGE SCALE GENOMIC DNA]</scope>
    <source>
        <strain evidence="1">S2_003_000_R3_20</strain>
    </source>
</reference>
<accession>A0A2W5R5T5</accession>
<dbReference type="InterPro" id="IPR036597">
    <property type="entry name" value="Fido-like_dom_sf"/>
</dbReference>
<evidence type="ECO:0000313" key="2">
    <source>
        <dbReference type="Proteomes" id="UP000249282"/>
    </source>
</evidence>
<dbReference type="EMBL" id="QFQJ01000174">
    <property type="protein sequence ID" value="PZQ84069.1"/>
    <property type="molecule type" value="Genomic_DNA"/>
</dbReference>
<protein>
    <submittedName>
        <fullName evidence="1">Uncharacterized protein</fullName>
    </submittedName>
</protein>
<dbReference type="Gene3D" id="1.10.3290.10">
    <property type="entry name" value="Fido-like domain"/>
    <property type="match status" value="1"/>
</dbReference>
<dbReference type="SUPFAM" id="SSF140931">
    <property type="entry name" value="Fic-like"/>
    <property type="match status" value="1"/>
</dbReference>
<proteinExistence type="predicted"/>
<dbReference type="Proteomes" id="UP000249282">
    <property type="component" value="Unassembled WGS sequence"/>
</dbReference>
<gene>
    <name evidence="1" type="ORF">DI542_17815</name>
</gene>
<comment type="caution">
    <text evidence="1">The sequence shown here is derived from an EMBL/GenBank/DDBJ whole genome shotgun (WGS) entry which is preliminary data.</text>
</comment>
<evidence type="ECO:0000313" key="1">
    <source>
        <dbReference type="EMBL" id="PZQ84069.1"/>
    </source>
</evidence>
<name>A0A2W5R5T5_ACIJO</name>
<sequence length="88" mass="10379">MCAQQKKLNLCLLKYLQPTYFIVPRKVSRLKNINGNVSTLQLLMNLKLLNSEYSPCIISVDNRLAYYKALDYGWLVENEAFAYFYKKF</sequence>
<organism evidence="1 2">
    <name type="scientific">Acinetobacter johnsonii</name>
    <dbReference type="NCBI Taxonomy" id="40214"/>
    <lineage>
        <taxon>Bacteria</taxon>
        <taxon>Pseudomonadati</taxon>
        <taxon>Pseudomonadota</taxon>
        <taxon>Gammaproteobacteria</taxon>
        <taxon>Moraxellales</taxon>
        <taxon>Moraxellaceae</taxon>
        <taxon>Acinetobacter</taxon>
    </lineage>
</organism>
<dbReference type="AlphaFoldDB" id="A0A2W5R5T5"/>